<evidence type="ECO:0000256" key="6">
    <source>
        <dbReference type="ARBA" id="ARBA00023163"/>
    </source>
</evidence>
<keyword evidence="10" id="KW-1185">Reference proteome</keyword>
<proteinExistence type="predicted"/>
<evidence type="ECO:0000256" key="7">
    <source>
        <dbReference type="PROSITE-ProRule" id="PRU00042"/>
    </source>
</evidence>
<evidence type="ECO:0000259" key="8">
    <source>
        <dbReference type="PROSITE" id="PS50157"/>
    </source>
</evidence>
<keyword evidence="4" id="KW-0862">Zinc</keyword>
<dbReference type="SUPFAM" id="SSF57667">
    <property type="entry name" value="beta-beta-alpha zinc fingers"/>
    <property type="match status" value="1"/>
</dbReference>
<dbReference type="GO" id="GO:0000976">
    <property type="term" value="F:transcription cis-regulatory region binding"/>
    <property type="evidence" value="ECO:0007669"/>
    <property type="project" value="TreeGrafter"/>
</dbReference>
<dbReference type="GO" id="GO:0008270">
    <property type="term" value="F:zinc ion binding"/>
    <property type="evidence" value="ECO:0007669"/>
    <property type="project" value="UniProtKB-KW"/>
</dbReference>
<dbReference type="OrthoDB" id="1884846at2759"/>
<dbReference type="InterPro" id="IPR013087">
    <property type="entry name" value="Znf_C2H2_type"/>
</dbReference>
<keyword evidence="1" id="KW-0479">Metal-binding</keyword>
<dbReference type="PANTHER" id="PTHR45988:SF18">
    <property type="entry name" value="C2H2-TYPE ZINC FINGER FAMILY PROTEIN"/>
    <property type="match status" value="1"/>
</dbReference>
<keyword evidence="5" id="KW-0805">Transcription regulation</keyword>
<evidence type="ECO:0000256" key="5">
    <source>
        <dbReference type="ARBA" id="ARBA00023015"/>
    </source>
</evidence>
<dbReference type="InterPro" id="IPR044653">
    <property type="entry name" value="AZF1/2/3-like"/>
</dbReference>
<name>A0A835HRY4_9MAGN</name>
<evidence type="ECO:0000256" key="3">
    <source>
        <dbReference type="ARBA" id="ARBA00022771"/>
    </source>
</evidence>
<dbReference type="GO" id="GO:0005634">
    <property type="term" value="C:nucleus"/>
    <property type="evidence" value="ECO:0007669"/>
    <property type="project" value="TreeGrafter"/>
</dbReference>
<comment type="caution">
    <text evidence="9">The sequence shown here is derived from an EMBL/GenBank/DDBJ whole genome shotgun (WGS) entry which is preliminary data.</text>
</comment>
<dbReference type="InterPro" id="IPR036236">
    <property type="entry name" value="Znf_C2H2_sf"/>
</dbReference>
<reference evidence="9 10" key="1">
    <citation type="submission" date="2020-10" db="EMBL/GenBank/DDBJ databases">
        <title>The Coptis chinensis genome and diversification of protoberbering-type alkaloids.</title>
        <authorList>
            <person name="Wang B."/>
            <person name="Shu S."/>
            <person name="Song C."/>
            <person name="Liu Y."/>
        </authorList>
    </citation>
    <scope>NUCLEOTIDE SEQUENCE [LARGE SCALE GENOMIC DNA]</scope>
    <source>
        <strain evidence="9">HL-2020</strain>
        <tissue evidence="9">Leaf</tissue>
    </source>
</reference>
<feature type="domain" description="C2H2-type" evidence="8">
    <location>
        <begin position="20"/>
        <end position="42"/>
    </location>
</feature>
<accession>A0A835HRY4</accession>
<dbReference type="PROSITE" id="PS50157">
    <property type="entry name" value="ZINC_FINGER_C2H2_2"/>
    <property type="match status" value="1"/>
</dbReference>
<dbReference type="PROSITE" id="PS00028">
    <property type="entry name" value="ZINC_FINGER_C2H2_1"/>
    <property type="match status" value="1"/>
</dbReference>
<dbReference type="EMBL" id="JADFTS010000005">
    <property type="protein sequence ID" value="KAF9605885.1"/>
    <property type="molecule type" value="Genomic_DNA"/>
</dbReference>
<organism evidence="9 10">
    <name type="scientific">Coptis chinensis</name>
    <dbReference type="NCBI Taxonomy" id="261450"/>
    <lineage>
        <taxon>Eukaryota</taxon>
        <taxon>Viridiplantae</taxon>
        <taxon>Streptophyta</taxon>
        <taxon>Embryophyta</taxon>
        <taxon>Tracheophyta</taxon>
        <taxon>Spermatophyta</taxon>
        <taxon>Magnoliopsida</taxon>
        <taxon>Ranunculales</taxon>
        <taxon>Ranunculaceae</taxon>
        <taxon>Coptidoideae</taxon>
        <taxon>Coptis</taxon>
    </lineage>
</organism>
<dbReference type="PANTHER" id="PTHR45988">
    <property type="entry name" value="C2H2 TYPE ZINC FINGER TRANSCRIPTION FACTOR FAMILY-RELATED"/>
    <property type="match status" value="1"/>
</dbReference>
<evidence type="ECO:0000313" key="9">
    <source>
        <dbReference type="EMBL" id="KAF9605885.1"/>
    </source>
</evidence>
<keyword evidence="6" id="KW-0804">Transcription</keyword>
<sequence length="98" mass="10952">MDHQQKRHEWANQRVRARSHQCTMCNKSFDTVQALGGHKTCHRVSPIPVKSPTTTNSVVRSQVVEHSQTAVFDLNELPDINEDGGVHIKSGPLLPLFA</sequence>
<evidence type="ECO:0000256" key="4">
    <source>
        <dbReference type="ARBA" id="ARBA00022833"/>
    </source>
</evidence>
<gene>
    <name evidence="9" type="ORF">IFM89_020295</name>
</gene>
<dbReference type="GO" id="GO:0003700">
    <property type="term" value="F:DNA-binding transcription factor activity"/>
    <property type="evidence" value="ECO:0007669"/>
    <property type="project" value="InterPro"/>
</dbReference>
<evidence type="ECO:0000256" key="1">
    <source>
        <dbReference type="ARBA" id="ARBA00022723"/>
    </source>
</evidence>
<evidence type="ECO:0000256" key="2">
    <source>
        <dbReference type="ARBA" id="ARBA00022737"/>
    </source>
</evidence>
<keyword evidence="3 7" id="KW-0863">Zinc-finger</keyword>
<protein>
    <recommendedName>
        <fullName evidence="8">C2H2-type domain-containing protein</fullName>
    </recommendedName>
</protein>
<evidence type="ECO:0000313" key="10">
    <source>
        <dbReference type="Proteomes" id="UP000631114"/>
    </source>
</evidence>
<keyword evidence="2" id="KW-0677">Repeat</keyword>
<dbReference type="Pfam" id="PF13912">
    <property type="entry name" value="zf-C2H2_6"/>
    <property type="match status" value="1"/>
</dbReference>
<dbReference type="AlphaFoldDB" id="A0A835HRY4"/>
<dbReference type="Proteomes" id="UP000631114">
    <property type="component" value="Unassembled WGS sequence"/>
</dbReference>